<keyword evidence="1" id="KW-0472">Membrane</keyword>
<protein>
    <submittedName>
        <fullName evidence="2">Uncharacterized protein</fullName>
    </submittedName>
</protein>
<accession>A0AAV3NNF2</accession>
<organism evidence="2 3">
    <name type="scientific">Lithospermum erythrorhizon</name>
    <name type="common">Purple gromwell</name>
    <name type="synonym">Lithospermum officinale var. erythrorhizon</name>
    <dbReference type="NCBI Taxonomy" id="34254"/>
    <lineage>
        <taxon>Eukaryota</taxon>
        <taxon>Viridiplantae</taxon>
        <taxon>Streptophyta</taxon>
        <taxon>Embryophyta</taxon>
        <taxon>Tracheophyta</taxon>
        <taxon>Spermatophyta</taxon>
        <taxon>Magnoliopsida</taxon>
        <taxon>eudicotyledons</taxon>
        <taxon>Gunneridae</taxon>
        <taxon>Pentapetalae</taxon>
        <taxon>asterids</taxon>
        <taxon>lamiids</taxon>
        <taxon>Boraginales</taxon>
        <taxon>Boraginaceae</taxon>
        <taxon>Boraginoideae</taxon>
        <taxon>Lithospermeae</taxon>
        <taxon>Lithospermum</taxon>
    </lineage>
</organism>
<dbReference type="AlphaFoldDB" id="A0AAV3NNF2"/>
<gene>
    <name evidence="2" type="ORF">LIER_01728</name>
</gene>
<dbReference type="EMBL" id="BAABME010000174">
    <property type="protein sequence ID" value="GAA0140366.1"/>
    <property type="molecule type" value="Genomic_DNA"/>
</dbReference>
<reference evidence="2 3" key="1">
    <citation type="submission" date="2024-01" db="EMBL/GenBank/DDBJ databases">
        <title>The complete chloroplast genome sequence of Lithospermum erythrorhizon: insights into the phylogenetic relationship among Boraginaceae species and the maternal lineages of purple gromwells.</title>
        <authorList>
            <person name="Okada T."/>
            <person name="Watanabe K."/>
        </authorList>
    </citation>
    <scope>NUCLEOTIDE SEQUENCE [LARGE SCALE GENOMIC DNA]</scope>
</reference>
<evidence type="ECO:0000313" key="2">
    <source>
        <dbReference type="EMBL" id="GAA0140366.1"/>
    </source>
</evidence>
<proteinExistence type="predicted"/>
<keyword evidence="3" id="KW-1185">Reference proteome</keyword>
<evidence type="ECO:0000256" key="1">
    <source>
        <dbReference type="SAM" id="Phobius"/>
    </source>
</evidence>
<evidence type="ECO:0000313" key="3">
    <source>
        <dbReference type="Proteomes" id="UP001454036"/>
    </source>
</evidence>
<comment type="caution">
    <text evidence="2">The sequence shown here is derived from an EMBL/GenBank/DDBJ whole genome shotgun (WGS) entry which is preliminary data.</text>
</comment>
<keyword evidence="1" id="KW-1133">Transmembrane helix</keyword>
<feature type="transmembrane region" description="Helical" evidence="1">
    <location>
        <begin position="20"/>
        <end position="39"/>
    </location>
</feature>
<dbReference type="Proteomes" id="UP001454036">
    <property type="component" value="Unassembled WGS sequence"/>
</dbReference>
<sequence>MNNFNNSSRDDCLTLMKCMLVIGGIILMIGGTILCEFLLESLNQEAWNEETAEYNINLVELEAYNFHVQDSEINTKASCWLRFSMNNKKEFDVNYRRGIVTILSGKKLLWSGTSEPFYEEINTMKTLEVTLNNETTKITNP</sequence>
<name>A0AAV3NNF2_LITER</name>
<keyword evidence="1" id="KW-0812">Transmembrane</keyword>